<reference evidence="8 9" key="1">
    <citation type="submission" date="2019-09" db="EMBL/GenBank/DDBJ databases">
        <title>NBRP : Genome information of microbial organism related human and environment.</title>
        <authorList>
            <person name="Hattori M."/>
            <person name="Oshima K."/>
            <person name="Inaba H."/>
            <person name="Suda W."/>
            <person name="Sakamoto M."/>
            <person name="Iino T."/>
            <person name="Kitahara M."/>
            <person name="Oshida Y."/>
            <person name="Iida T."/>
            <person name="Kudo T."/>
            <person name="Itoh T."/>
            <person name="Ohkuma M."/>
        </authorList>
    </citation>
    <scope>NUCLEOTIDE SEQUENCE [LARGE SCALE GENOMIC DNA]</scope>
    <source>
        <strain evidence="6 8">Hi-2</strain>
        <strain evidence="7 9">Mie-1</strain>
    </source>
</reference>
<dbReference type="EMBL" id="BKCM01000019">
    <property type="protein sequence ID" value="GER02176.1"/>
    <property type="molecule type" value="Genomic_DNA"/>
</dbReference>
<sequence>MSGQEKTSLKIGWIGTGRMGFAMARRLIHAGYDVSVYNRTRAKAEPLGKLGATLVDNPRDLASCDITFSMVSGPADLKQVISGDQGVLSDKTQAPSIHVDCSSVSAEGSADVRKDLADRGAQMIAAPVSGNAKVVEAGMLSIVASGPEQAFQTVHPLLDCLGEGVSYVGDGELARMVKICHNIFLGVVTQSLAEITILAEKGGVKRHAFLDFINKSVMGSVFTRYKTPAFVNLDWKPTFTPALLKKDLDLGLSAGRTFGVPQPLTALTREIVQSMIGNGYQDIDFGALLELQAKASGLQLTSENIPVTDGLTKKN</sequence>
<keyword evidence="1" id="KW-0560">Oxidoreductase</keyword>
<organism evidence="7 9">
    <name type="scientific">Iodidimonas gelatinilytica</name>
    <dbReference type="NCBI Taxonomy" id="1236966"/>
    <lineage>
        <taxon>Bacteria</taxon>
        <taxon>Pseudomonadati</taxon>
        <taxon>Pseudomonadota</taxon>
        <taxon>Alphaproteobacteria</taxon>
        <taxon>Iodidimonadales</taxon>
        <taxon>Iodidimonadaceae</taxon>
        <taxon>Iodidimonas</taxon>
    </lineage>
</organism>
<dbReference type="SUPFAM" id="SSF48179">
    <property type="entry name" value="6-phosphogluconate dehydrogenase C-terminal domain-like"/>
    <property type="match status" value="1"/>
</dbReference>
<evidence type="ECO:0000259" key="4">
    <source>
        <dbReference type="Pfam" id="PF03446"/>
    </source>
</evidence>
<dbReference type="EMBL" id="BKCL01000007">
    <property type="protein sequence ID" value="GEQ98539.1"/>
    <property type="molecule type" value="Genomic_DNA"/>
</dbReference>
<name>A0A5A7N545_9PROT</name>
<dbReference type="InterPro" id="IPR006115">
    <property type="entry name" value="6PGDH_NADP-bd"/>
</dbReference>
<gene>
    <name evidence="6" type="ORF">JCM17844_21760</name>
    <name evidence="7" type="ORF">JCM17845_27990</name>
</gene>
<evidence type="ECO:0000256" key="1">
    <source>
        <dbReference type="ARBA" id="ARBA00023002"/>
    </source>
</evidence>
<feature type="domain" description="3-hydroxyisobutyrate dehydrogenase-like NAD-binding" evidence="5">
    <location>
        <begin position="175"/>
        <end position="290"/>
    </location>
</feature>
<evidence type="ECO:0000313" key="9">
    <source>
        <dbReference type="Proteomes" id="UP000325187"/>
    </source>
</evidence>
<keyword evidence="9" id="KW-1185">Reference proteome</keyword>
<proteinExistence type="predicted"/>
<dbReference type="Gene3D" id="3.40.50.720">
    <property type="entry name" value="NAD(P)-binding Rossmann-like Domain"/>
    <property type="match status" value="1"/>
</dbReference>
<dbReference type="GO" id="GO:0050661">
    <property type="term" value="F:NADP binding"/>
    <property type="evidence" value="ECO:0007669"/>
    <property type="project" value="InterPro"/>
</dbReference>
<dbReference type="InterPro" id="IPR036291">
    <property type="entry name" value="NAD(P)-bd_dom_sf"/>
</dbReference>
<dbReference type="PANTHER" id="PTHR43580">
    <property type="entry name" value="OXIDOREDUCTASE GLYR1-RELATED"/>
    <property type="match status" value="1"/>
</dbReference>
<dbReference type="InterPro" id="IPR015815">
    <property type="entry name" value="HIBADH-related"/>
</dbReference>
<evidence type="ECO:0000313" key="6">
    <source>
        <dbReference type="EMBL" id="GEQ98539.1"/>
    </source>
</evidence>
<dbReference type="GO" id="GO:0016491">
    <property type="term" value="F:oxidoreductase activity"/>
    <property type="evidence" value="ECO:0007669"/>
    <property type="project" value="UniProtKB-KW"/>
</dbReference>
<dbReference type="SUPFAM" id="SSF51735">
    <property type="entry name" value="NAD(P)-binding Rossmann-fold domains"/>
    <property type="match status" value="1"/>
</dbReference>
<dbReference type="InterPro" id="IPR051265">
    <property type="entry name" value="HIBADH-related_NP60_sf"/>
</dbReference>
<dbReference type="GO" id="GO:0051287">
    <property type="term" value="F:NAD binding"/>
    <property type="evidence" value="ECO:0007669"/>
    <property type="project" value="InterPro"/>
</dbReference>
<accession>A0A5A7MUI2</accession>
<feature type="active site" evidence="3">
    <location>
        <position position="178"/>
    </location>
</feature>
<protein>
    <submittedName>
        <fullName evidence="7">3-hydroxyisobutyrate dehydrogenase</fullName>
    </submittedName>
</protein>
<dbReference type="InterPro" id="IPR013328">
    <property type="entry name" value="6PGD_dom2"/>
</dbReference>
<evidence type="ECO:0000313" key="7">
    <source>
        <dbReference type="EMBL" id="GER02176.1"/>
    </source>
</evidence>
<dbReference type="Pfam" id="PF03446">
    <property type="entry name" value="NAD_binding_2"/>
    <property type="match status" value="1"/>
</dbReference>
<dbReference type="RefSeq" id="WP_150000826.1">
    <property type="nucleotide sequence ID" value="NZ_BKCL01000007.1"/>
</dbReference>
<accession>A0A5A7N545</accession>
<evidence type="ECO:0000256" key="3">
    <source>
        <dbReference type="PIRSR" id="PIRSR000103-1"/>
    </source>
</evidence>
<dbReference type="AlphaFoldDB" id="A0A5A7N545"/>
<dbReference type="Pfam" id="PF14833">
    <property type="entry name" value="NAD_binding_11"/>
    <property type="match status" value="1"/>
</dbReference>
<evidence type="ECO:0000313" key="8">
    <source>
        <dbReference type="Proteomes" id="UP000322084"/>
    </source>
</evidence>
<dbReference type="Proteomes" id="UP000322084">
    <property type="component" value="Unassembled WGS sequence"/>
</dbReference>
<dbReference type="PIRSF" id="PIRSF000103">
    <property type="entry name" value="HIBADH"/>
    <property type="match status" value="1"/>
</dbReference>
<evidence type="ECO:0000256" key="2">
    <source>
        <dbReference type="ARBA" id="ARBA00023027"/>
    </source>
</evidence>
<dbReference type="PANTHER" id="PTHR43580:SF2">
    <property type="entry name" value="CYTOKINE-LIKE NUCLEAR FACTOR N-PAC"/>
    <property type="match status" value="1"/>
</dbReference>
<dbReference type="Proteomes" id="UP000325187">
    <property type="component" value="Unassembled WGS sequence"/>
</dbReference>
<feature type="domain" description="6-phosphogluconate dehydrogenase NADP-binding" evidence="4">
    <location>
        <begin position="10"/>
        <end position="169"/>
    </location>
</feature>
<dbReference type="Gene3D" id="1.10.1040.10">
    <property type="entry name" value="N-(1-d-carboxylethyl)-l-norvaline Dehydrogenase, domain 2"/>
    <property type="match status" value="1"/>
</dbReference>
<dbReference type="InterPro" id="IPR008927">
    <property type="entry name" value="6-PGluconate_DH-like_C_sf"/>
</dbReference>
<comment type="caution">
    <text evidence="7">The sequence shown here is derived from an EMBL/GenBank/DDBJ whole genome shotgun (WGS) entry which is preliminary data.</text>
</comment>
<keyword evidence="2" id="KW-0520">NAD</keyword>
<evidence type="ECO:0000259" key="5">
    <source>
        <dbReference type="Pfam" id="PF14833"/>
    </source>
</evidence>
<dbReference type="InterPro" id="IPR029154">
    <property type="entry name" value="HIBADH-like_NADP-bd"/>
</dbReference>